<dbReference type="Proteomes" id="UP000322000">
    <property type="component" value="Chromosome 27"/>
</dbReference>
<evidence type="ECO:0000313" key="4">
    <source>
        <dbReference type="Proteomes" id="UP000322000"/>
    </source>
</evidence>
<gene>
    <name evidence="5" type="primary">LOC113505842</name>
</gene>
<dbReference type="PANTHER" id="PTHR13234:SF68">
    <property type="entry name" value="GH19763P"/>
    <property type="match status" value="1"/>
</dbReference>
<evidence type="ECO:0000256" key="1">
    <source>
        <dbReference type="ARBA" id="ARBA00005679"/>
    </source>
</evidence>
<feature type="chain" id="PRO_5028898208" evidence="3">
    <location>
        <begin position="23"/>
        <end position="214"/>
    </location>
</feature>
<comment type="similarity">
    <text evidence="1">Belongs to the GILT family.</text>
</comment>
<dbReference type="InterPro" id="IPR004911">
    <property type="entry name" value="Interferon-induced_GILT"/>
</dbReference>
<dbReference type="RefSeq" id="XP_026744479.1">
    <property type="nucleotide sequence ID" value="XM_026888678.1"/>
</dbReference>
<feature type="signal peptide" evidence="3">
    <location>
        <begin position="1"/>
        <end position="22"/>
    </location>
</feature>
<dbReference type="KEGG" id="tnl:113505842"/>
<accession>A0A7E5WVC1</accession>
<dbReference type="GeneID" id="113505842"/>
<proteinExistence type="inferred from homology"/>
<dbReference type="Pfam" id="PF03227">
    <property type="entry name" value="GILT"/>
    <property type="match status" value="1"/>
</dbReference>
<keyword evidence="2" id="KW-0325">Glycoprotein</keyword>
<dbReference type="PANTHER" id="PTHR13234">
    <property type="entry name" value="GAMMA-INTERFERON INDUCIBLE LYSOSOMAL THIOL REDUCTASE GILT"/>
    <property type="match status" value="1"/>
</dbReference>
<dbReference type="OrthoDB" id="958254at2759"/>
<evidence type="ECO:0000256" key="2">
    <source>
        <dbReference type="ARBA" id="ARBA00023180"/>
    </source>
</evidence>
<organism evidence="4 5">
    <name type="scientific">Trichoplusia ni</name>
    <name type="common">Cabbage looper</name>
    <dbReference type="NCBI Taxonomy" id="7111"/>
    <lineage>
        <taxon>Eukaryota</taxon>
        <taxon>Metazoa</taxon>
        <taxon>Ecdysozoa</taxon>
        <taxon>Arthropoda</taxon>
        <taxon>Hexapoda</taxon>
        <taxon>Insecta</taxon>
        <taxon>Pterygota</taxon>
        <taxon>Neoptera</taxon>
        <taxon>Endopterygota</taxon>
        <taxon>Lepidoptera</taxon>
        <taxon>Glossata</taxon>
        <taxon>Ditrysia</taxon>
        <taxon>Noctuoidea</taxon>
        <taxon>Noctuidae</taxon>
        <taxon>Plusiinae</taxon>
        <taxon>Trichoplusia</taxon>
    </lineage>
</organism>
<sequence>MATKHLVFIAACFLLGLTQVNGLQLVNGKIKITIGTTSGCVDTVSLFQTQLIETYNEYSEFLELDFVPWGRTLWNADGSFSCQFQEPDCWANRLHRCALDMLKGNQDAQMHYMSCEFTQPRPSFLHTSYQCAQAVGLNLIDVDYCVNNNGDDLDRAAQLASQVPMATINFVPYIVFNDVIDVPAHVQARSRLKSMVCFALAADPSTNVSGCEIE</sequence>
<reference evidence="5" key="1">
    <citation type="submission" date="2025-08" db="UniProtKB">
        <authorList>
            <consortium name="RefSeq"/>
        </authorList>
    </citation>
    <scope>IDENTIFICATION</scope>
</reference>
<dbReference type="GO" id="GO:0016671">
    <property type="term" value="F:oxidoreductase activity, acting on a sulfur group of donors, disulfide as acceptor"/>
    <property type="evidence" value="ECO:0007669"/>
    <property type="project" value="InterPro"/>
</dbReference>
<evidence type="ECO:0000256" key="3">
    <source>
        <dbReference type="SAM" id="SignalP"/>
    </source>
</evidence>
<evidence type="ECO:0000313" key="5">
    <source>
        <dbReference type="RefSeq" id="XP_026744479.1"/>
    </source>
</evidence>
<protein>
    <submittedName>
        <fullName evidence="5">GILT-like protein 1</fullName>
    </submittedName>
</protein>
<keyword evidence="3" id="KW-0732">Signal</keyword>
<dbReference type="AlphaFoldDB" id="A0A7E5WVC1"/>
<name>A0A7E5WVC1_TRINI</name>
<dbReference type="InParanoid" id="A0A7E5WVC1"/>
<keyword evidence="4" id="KW-1185">Reference proteome</keyword>